<dbReference type="OrthoDB" id="8008316at2759"/>
<sequence>MVLFPTTAQANTIATNLIKHAPTERISLDFSENYPESPAVQRLNQPFSMKQFNDALSKTSNRSPGPDKITKRMITSLSDANLYKVLGLLNDLWYSSSVPVDWRLAKIIPILKPGKKPEDVSSYRPIALTAVLCKLFERIILARLPKFYMHNKFFSPFQAGFLPYKGCDSLSSVLLNKILTARARRNLVYGISFDIQAAYNNVWHDGLLFKLLQSGIRGRIALWFYYFLRDRKALVSWRGTSSVFFRHDRGVP</sequence>
<feature type="domain" description="Reverse transcriptase" evidence="1">
    <location>
        <begin position="91"/>
        <end position="252"/>
    </location>
</feature>
<gene>
    <name evidence="2" type="ORF">AVEN_168211_1</name>
</gene>
<dbReference type="Proteomes" id="UP000499080">
    <property type="component" value="Unassembled WGS sequence"/>
</dbReference>
<dbReference type="InterPro" id="IPR000477">
    <property type="entry name" value="RT_dom"/>
</dbReference>
<comment type="caution">
    <text evidence="2">The sequence shown here is derived from an EMBL/GenBank/DDBJ whole genome shotgun (WGS) entry which is preliminary data.</text>
</comment>
<protein>
    <recommendedName>
        <fullName evidence="1">Reverse transcriptase domain-containing protein</fullName>
    </recommendedName>
</protein>
<evidence type="ECO:0000313" key="3">
    <source>
        <dbReference type="Proteomes" id="UP000499080"/>
    </source>
</evidence>
<organism evidence="2 3">
    <name type="scientific">Araneus ventricosus</name>
    <name type="common">Orbweaver spider</name>
    <name type="synonym">Epeira ventricosa</name>
    <dbReference type="NCBI Taxonomy" id="182803"/>
    <lineage>
        <taxon>Eukaryota</taxon>
        <taxon>Metazoa</taxon>
        <taxon>Ecdysozoa</taxon>
        <taxon>Arthropoda</taxon>
        <taxon>Chelicerata</taxon>
        <taxon>Arachnida</taxon>
        <taxon>Araneae</taxon>
        <taxon>Araneomorphae</taxon>
        <taxon>Entelegynae</taxon>
        <taxon>Araneoidea</taxon>
        <taxon>Araneidae</taxon>
        <taxon>Araneus</taxon>
    </lineage>
</organism>
<keyword evidence="3" id="KW-1185">Reference proteome</keyword>
<dbReference type="Pfam" id="PF00078">
    <property type="entry name" value="RVT_1"/>
    <property type="match status" value="1"/>
</dbReference>
<proteinExistence type="predicted"/>
<reference evidence="2 3" key="1">
    <citation type="journal article" date="2019" name="Sci. Rep.">
        <title>Orb-weaving spider Araneus ventricosus genome elucidates the spidroin gene catalogue.</title>
        <authorList>
            <person name="Kono N."/>
            <person name="Nakamura H."/>
            <person name="Ohtoshi R."/>
            <person name="Moran D.A.P."/>
            <person name="Shinohara A."/>
            <person name="Yoshida Y."/>
            <person name="Fujiwara M."/>
            <person name="Mori M."/>
            <person name="Tomita M."/>
            <person name="Arakawa K."/>
        </authorList>
    </citation>
    <scope>NUCLEOTIDE SEQUENCE [LARGE SCALE GENOMIC DNA]</scope>
</reference>
<accession>A0A4Y2NBL7</accession>
<dbReference type="EMBL" id="BGPR01008709">
    <property type="protein sequence ID" value="GBN35537.1"/>
    <property type="molecule type" value="Genomic_DNA"/>
</dbReference>
<dbReference type="AlphaFoldDB" id="A0A4Y2NBL7"/>
<dbReference type="PROSITE" id="PS50878">
    <property type="entry name" value="RT_POL"/>
    <property type="match status" value="1"/>
</dbReference>
<name>A0A4Y2NBL7_ARAVE</name>
<evidence type="ECO:0000259" key="1">
    <source>
        <dbReference type="PROSITE" id="PS50878"/>
    </source>
</evidence>
<evidence type="ECO:0000313" key="2">
    <source>
        <dbReference type="EMBL" id="GBN35537.1"/>
    </source>
</evidence>
<dbReference type="PANTHER" id="PTHR19446">
    <property type="entry name" value="REVERSE TRANSCRIPTASES"/>
    <property type="match status" value="1"/>
</dbReference>